<dbReference type="AlphaFoldDB" id="A0A3M4QJC2"/>
<feature type="non-terminal residue" evidence="2">
    <location>
        <position position="198"/>
    </location>
</feature>
<protein>
    <submittedName>
        <fullName evidence="2">Uncharacterized protein</fullName>
    </submittedName>
</protein>
<evidence type="ECO:0000256" key="1">
    <source>
        <dbReference type="SAM" id="MobiDB-lite"/>
    </source>
</evidence>
<comment type="caution">
    <text evidence="2">The sequence shown here is derived from an EMBL/GenBank/DDBJ whole genome shotgun (WGS) entry which is preliminary data.</text>
</comment>
<evidence type="ECO:0000313" key="3">
    <source>
        <dbReference type="Proteomes" id="UP000277179"/>
    </source>
</evidence>
<proteinExistence type="predicted"/>
<gene>
    <name evidence="2" type="ORF">ALP97_04719</name>
</gene>
<feature type="region of interest" description="Disordered" evidence="1">
    <location>
        <begin position="38"/>
        <end position="58"/>
    </location>
</feature>
<evidence type="ECO:0000313" key="2">
    <source>
        <dbReference type="EMBL" id="RMQ90324.1"/>
    </source>
</evidence>
<reference evidence="2 3" key="1">
    <citation type="submission" date="2018-08" db="EMBL/GenBank/DDBJ databases">
        <title>Recombination of ecologically and evolutionarily significant loci maintains genetic cohesion in the Pseudomonas syringae species complex.</title>
        <authorList>
            <person name="Dillon M."/>
            <person name="Thakur S."/>
            <person name="Almeida R.N.D."/>
            <person name="Weir B.S."/>
            <person name="Guttman D.S."/>
        </authorList>
    </citation>
    <scope>NUCLEOTIDE SEQUENCE [LARGE SCALE GENOMIC DNA]</scope>
    <source>
        <strain evidence="2 3">ICMP 11288</strain>
    </source>
</reference>
<dbReference type="Proteomes" id="UP000277179">
    <property type="component" value="Unassembled WGS sequence"/>
</dbReference>
<sequence>MLRRRHPGRRRNDDRHHQLPRFRDDAVLRLWRGLRNPGGRGAAGVDRRGRRQIPEESAPLRDHRLLRGRHDPHAAGHFLADPAGRADVDAVRDRHPVWQPDQQAWRPPGWPTRRRRPAASDAPVNLLLLEGADFIAADRVILRDRRLVHMQEVHRAVVGDNLRVGRIGGLMGNAQLLRLEAGEAELHVSFDQPPPTKL</sequence>
<organism evidence="2 3">
    <name type="scientific">Pseudomonas salomonii</name>
    <dbReference type="NCBI Taxonomy" id="191391"/>
    <lineage>
        <taxon>Bacteria</taxon>
        <taxon>Pseudomonadati</taxon>
        <taxon>Pseudomonadota</taxon>
        <taxon>Gammaproteobacteria</taxon>
        <taxon>Pseudomonadales</taxon>
        <taxon>Pseudomonadaceae</taxon>
        <taxon>Pseudomonas</taxon>
    </lineage>
</organism>
<name>A0A3M4QJC2_9PSED</name>
<accession>A0A3M4QJC2</accession>
<dbReference type="EMBL" id="RBRL01000122">
    <property type="protein sequence ID" value="RMQ90324.1"/>
    <property type="molecule type" value="Genomic_DNA"/>
</dbReference>